<dbReference type="EMBL" id="AMCI01005486">
    <property type="protein sequence ID" value="EJW96051.1"/>
    <property type="molecule type" value="Genomic_DNA"/>
</dbReference>
<evidence type="ECO:0000313" key="2">
    <source>
        <dbReference type="EMBL" id="EJW96051.1"/>
    </source>
</evidence>
<proteinExistence type="predicted"/>
<sequence>MNCGIKQISLRRRNLTDSPVIITNIFFCGKLSVLVRHIFIYKSIAFINAIHCTGKRSISLCFALFSIAFGYGYSKLLQHIVECSVCYLIPFYRCCLRIRHNITDSRIHFLKYIRSISAD</sequence>
<reference evidence="2" key="1">
    <citation type="journal article" date="2012" name="PLoS ONE">
        <title>Gene sets for utilization of primary and secondary nutrition supplies in the distal gut of endangered iberian lynx.</title>
        <authorList>
            <person name="Alcaide M."/>
            <person name="Messina E."/>
            <person name="Richter M."/>
            <person name="Bargiela R."/>
            <person name="Peplies J."/>
            <person name="Huws S.A."/>
            <person name="Newbold C.J."/>
            <person name="Golyshin P.N."/>
            <person name="Simon M.A."/>
            <person name="Lopez G."/>
            <person name="Yakimov M.M."/>
            <person name="Ferrer M."/>
        </authorList>
    </citation>
    <scope>NUCLEOTIDE SEQUENCE</scope>
</reference>
<keyword evidence="1" id="KW-0812">Transmembrane</keyword>
<name>J9FMC2_9ZZZZ</name>
<dbReference type="AlphaFoldDB" id="J9FMC2"/>
<comment type="caution">
    <text evidence="2">The sequence shown here is derived from an EMBL/GenBank/DDBJ whole genome shotgun (WGS) entry which is preliminary data.</text>
</comment>
<keyword evidence="1" id="KW-1133">Transmembrane helix</keyword>
<organism evidence="2">
    <name type="scientific">gut metagenome</name>
    <dbReference type="NCBI Taxonomy" id="749906"/>
    <lineage>
        <taxon>unclassified sequences</taxon>
        <taxon>metagenomes</taxon>
        <taxon>organismal metagenomes</taxon>
    </lineage>
</organism>
<evidence type="ECO:0000256" key="1">
    <source>
        <dbReference type="SAM" id="Phobius"/>
    </source>
</evidence>
<protein>
    <submittedName>
        <fullName evidence="2">Uncharacterized protein</fullName>
    </submittedName>
</protein>
<accession>J9FMC2</accession>
<feature type="transmembrane region" description="Helical" evidence="1">
    <location>
        <begin position="20"/>
        <end position="41"/>
    </location>
</feature>
<gene>
    <name evidence="2" type="ORF">EVA_15842</name>
</gene>
<keyword evidence="1" id="KW-0472">Membrane</keyword>